<accession>A0A1H6S307</accession>
<evidence type="ECO:0000313" key="4">
    <source>
        <dbReference type="Proteomes" id="UP000199250"/>
    </source>
</evidence>
<dbReference type="Pfam" id="PF00300">
    <property type="entry name" value="His_Phos_1"/>
    <property type="match status" value="1"/>
</dbReference>
<dbReference type="GO" id="GO:0101006">
    <property type="term" value="F:protein histidine phosphatase activity"/>
    <property type="evidence" value="ECO:0007669"/>
    <property type="project" value="InterPro"/>
</dbReference>
<dbReference type="InterPro" id="IPR004449">
    <property type="entry name" value="SixA"/>
</dbReference>
<dbReference type="Proteomes" id="UP000199005">
    <property type="component" value="Unassembled WGS sequence"/>
</dbReference>
<dbReference type="Proteomes" id="UP000199250">
    <property type="component" value="Unassembled WGS sequence"/>
</dbReference>
<reference evidence="3 4" key="1">
    <citation type="submission" date="2016-10" db="EMBL/GenBank/DDBJ databases">
        <authorList>
            <person name="de Groot N.N."/>
        </authorList>
    </citation>
    <scope>NUCLEOTIDE SEQUENCE [LARGE SCALE GENOMIC DNA]</scope>
    <source>
        <strain evidence="1 3">DSM 1041</strain>
        <strain evidence="2 4">DSM 373</strain>
    </source>
</reference>
<evidence type="ECO:0000313" key="1">
    <source>
        <dbReference type="EMBL" id="SEI60254.1"/>
    </source>
</evidence>
<dbReference type="InterPro" id="IPR029033">
    <property type="entry name" value="His_PPase_superfam"/>
</dbReference>
<sequence>MKLWLLRHGEAEPHARTDAERELTRHGRKEVRQAAAHLAGRPLPTILCSPYVRARQTAELLAAFLDGAPKLVVVDWLTPDSDPRQALDRLAERGEDDLLLASHQPFLGALAGLLVHGHLQDPLPMQTASLAELDGELPLAGAMYLRALHHPGHRP</sequence>
<dbReference type="OrthoDB" id="92610at2"/>
<proteinExistence type="predicted"/>
<protein>
    <submittedName>
        <fullName evidence="1">Phosphohistidine phosphatase, SixA</fullName>
    </submittedName>
</protein>
<dbReference type="AlphaFoldDB" id="A0A1H6S307"/>
<name>A0A1H6S307_9GAMM</name>
<dbReference type="EMBL" id="FNYQ01000013">
    <property type="protein sequence ID" value="SEI64073.1"/>
    <property type="molecule type" value="Genomic_DNA"/>
</dbReference>
<dbReference type="EMBL" id="FNYO01000011">
    <property type="protein sequence ID" value="SEI60254.1"/>
    <property type="molecule type" value="Genomic_DNA"/>
</dbReference>
<dbReference type="NCBIfam" id="TIGR00249">
    <property type="entry name" value="sixA"/>
    <property type="match status" value="1"/>
</dbReference>
<dbReference type="Gene3D" id="3.40.50.1240">
    <property type="entry name" value="Phosphoglycerate mutase-like"/>
    <property type="match status" value="1"/>
</dbReference>
<dbReference type="SMART" id="SM00855">
    <property type="entry name" value="PGAM"/>
    <property type="match status" value="1"/>
</dbReference>
<dbReference type="GO" id="GO:0005737">
    <property type="term" value="C:cytoplasm"/>
    <property type="evidence" value="ECO:0007669"/>
    <property type="project" value="InterPro"/>
</dbReference>
<evidence type="ECO:0000313" key="3">
    <source>
        <dbReference type="Proteomes" id="UP000199005"/>
    </source>
</evidence>
<evidence type="ECO:0000313" key="2">
    <source>
        <dbReference type="EMBL" id="SEI64073.1"/>
    </source>
</evidence>
<dbReference type="CDD" id="cd07067">
    <property type="entry name" value="HP_PGM_like"/>
    <property type="match status" value="1"/>
</dbReference>
<dbReference type="SUPFAM" id="SSF53254">
    <property type="entry name" value="Phosphoglycerate mutase-like"/>
    <property type="match status" value="1"/>
</dbReference>
<dbReference type="STRING" id="170623.SAMN04244579_01317"/>
<dbReference type="InterPro" id="IPR013078">
    <property type="entry name" value="His_Pase_superF_clade-1"/>
</dbReference>
<dbReference type="RefSeq" id="WP_090730561.1">
    <property type="nucleotide sequence ID" value="NZ_FNYO01000011.1"/>
</dbReference>
<gene>
    <name evidence="2" type="ORF">SAMN04244572_01160</name>
    <name evidence="1" type="ORF">SAMN04244579_01317</name>
</gene>
<organism evidence="1 3">
    <name type="scientific">Azotobacter beijerinckii</name>
    <dbReference type="NCBI Taxonomy" id="170623"/>
    <lineage>
        <taxon>Bacteria</taxon>
        <taxon>Pseudomonadati</taxon>
        <taxon>Pseudomonadota</taxon>
        <taxon>Gammaproteobacteria</taxon>
        <taxon>Pseudomonadales</taxon>
        <taxon>Pseudomonadaceae</taxon>
        <taxon>Azotobacter</taxon>
    </lineage>
</organism>